<protein>
    <recommendedName>
        <fullName evidence="6">BIG2 domain-containing protein</fullName>
    </recommendedName>
</protein>
<evidence type="ECO:0000259" key="3">
    <source>
        <dbReference type="Pfam" id="PF07587"/>
    </source>
</evidence>
<dbReference type="Gene3D" id="2.60.40.1080">
    <property type="match status" value="1"/>
</dbReference>
<dbReference type="EMBL" id="SJPJ01000001">
    <property type="protein sequence ID" value="TWT82910.1"/>
    <property type="molecule type" value="Genomic_DNA"/>
</dbReference>
<dbReference type="InterPro" id="IPR022655">
    <property type="entry name" value="DUF1553"/>
</dbReference>
<dbReference type="Pfam" id="PF07583">
    <property type="entry name" value="PSCyt2"/>
    <property type="match status" value="1"/>
</dbReference>
<accession>A0A5C5Z6U0</accession>
<feature type="chain" id="PRO_5022927994" description="BIG2 domain-containing protein" evidence="1">
    <location>
        <begin position="27"/>
        <end position="943"/>
    </location>
</feature>
<sequence precursor="true">MIRIGTKPTFCIVVAMCVLLLGQLGAPVSAEPAKISTPKPTDTNTKTLAPLRERFQSADVTEAPDFQKHVVPLLGRLGCNGRACHGSFQGRGGFQLSLFGYDFKSDHAALHEENCGRVDVDDIDESLILVKPLDADMHDGGKRFDKGSWQHHVLRKWIASGAEFNPNKMHLLEKLEVIPTEISFSKQRETVQLTATAHWQDGTMEDVTQLCRFSTNDESIAAIDELGEVTSGEKGDTHVVVYYDNAVVPIPVLRPIGPKRYAASEATTAIDRLVLEKLDKLGVAPSDVCTDAEFLRRVSLDMTGVLPAADFVREFLADTSPNKRATLVDELLDSPAYAAWWATRMSDWTGNSDAQLNNALPVRGAASRLWHEWLRVRIDQNMPYDQIVQGIVEAKSRQEGESYLEYCEAMTEACQRGNENLFAERDGLPLYWARRNFQKPEDRAIGFAYAFLGVRIECAQCHKHPFDRWSKNDFDKFSKLFTTVRASQNGIGADAKEQRNELIKQVTDGKKLDNGELRRAIYRAAAQGETVPFGELFVVKQRTVNKTLLEKRKKLIAKAKQNGKKVAPLPIPSGHILGESTAVPLSTDPRPALMQWLRSETNPFFAKAIVNRVWANYFGIGIVDPTDDMNMANPPSNTPLLDFLAKQFIHQKFDLKWLHREIVLSATYQRSAEPNETNRHDRVNFARHVPRRLPAEVVYDAVVLATGSDDKASQLRNEVDQMAIAEGLAQNRNKRDFAMEVFGQSIRESNCDCDRSDSPSLLQAIYLRNDADMHRRLSSDDGWVAQACESLGVDAPSNRIDPKKVATLRAANGLRKQILTKVRQFNQIPKVRQANTMPKVQREYQRAKSKFNQFGFDIPPLKKLLTNPNSWQKVELAKQDSEKATMTIDAVIEEAYMRTLSRFPDREETAIATDYIDTSTSKSDAVQSLLWALVNTKEFIITH</sequence>
<dbReference type="Pfam" id="PF07587">
    <property type="entry name" value="PSD1"/>
    <property type="match status" value="1"/>
</dbReference>
<evidence type="ECO:0000259" key="2">
    <source>
        <dbReference type="Pfam" id="PF07583"/>
    </source>
</evidence>
<evidence type="ECO:0000313" key="5">
    <source>
        <dbReference type="Proteomes" id="UP000315010"/>
    </source>
</evidence>
<evidence type="ECO:0000256" key="1">
    <source>
        <dbReference type="SAM" id="SignalP"/>
    </source>
</evidence>
<feature type="signal peptide" evidence="1">
    <location>
        <begin position="1"/>
        <end position="26"/>
    </location>
</feature>
<keyword evidence="5" id="KW-1185">Reference proteome</keyword>
<dbReference type="PANTHER" id="PTHR35889:SF3">
    <property type="entry name" value="F-BOX DOMAIN-CONTAINING PROTEIN"/>
    <property type="match status" value="1"/>
</dbReference>
<feature type="domain" description="DUF1553" evidence="3">
    <location>
        <begin position="590"/>
        <end position="776"/>
    </location>
</feature>
<dbReference type="RefSeq" id="WP_419194620.1">
    <property type="nucleotide sequence ID" value="NZ_SJPJ01000001.1"/>
</dbReference>
<name>A0A5C5Z6U0_9BACT</name>
<dbReference type="PANTHER" id="PTHR35889">
    <property type="entry name" value="CYCLOINULO-OLIGOSACCHARIDE FRUCTANOTRANSFERASE-RELATED"/>
    <property type="match status" value="1"/>
</dbReference>
<comment type="caution">
    <text evidence="4">The sequence shown here is derived from an EMBL/GenBank/DDBJ whole genome shotgun (WGS) entry which is preliminary data.</text>
</comment>
<dbReference type="AlphaFoldDB" id="A0A5C5Z6U0"/>
<evidence type="ECO:0000313" key="4">
    <source>
        <dbReference type="EMBL" id="TWT82910.1"/>
    </source>
</evidence>
<dbReference type="Proteomes" id="UP000315010">
    <property type="component" value="Unassembled WGS sequence"/>
</dbReference>
<evidence type="ECO:0008006" key="6">
    <source>
        <dbReference type="Google" id="ProtNLM"/>
    </source>
</evidence>
<proteinExistence type="predicted"/>
<keyword evidence="1" id="KW-0732">Signal</keyword>
<gene>
    <name evidence="4" type="ORF">CA13_43730</name>
</gene>
<organism evidence="4 5">
    <name type="scientific">Novipirellula herctigrandis</name>
    <dbReference type="NCBI Taxonomy" id="2527986"/>
    <lineage>
        <taxon>Bacteria</taxon>
        <taxon>Pseudomonadati</taxon>
        <taxon>Planctomycetota</taxon>
        <taxon>Planctomycetia</taxon>
        <taxon>Pirellulales</taxon>
        <taxon>Pirellulaceae</taxon>
        <taxon>Novipirellula</taxon>
    </lineage>
</organism>
<reference evidence="4 5" key="1">
    <citation type="submission" date="2019-02" db="EMBL/GenBank/DDBJ databases">
        <title>Deep-cultivation of Planctomycetes and their phenomic and genomic characterization uncovers novel biology.</title>
        <authorList>
            <person name="Wiegand S."/>
            <person name="Jogler M."/>
            <person name="Boedeker C."/>
            <person name="Pinto D."/>
            <person name="Vollmers J."/>
            <person name="Rivas-Marin E."/>
            <person name="Kohn T."/>
            <person name="Peeters S.H."/>
            <person name="Heuer A."/>
            <person name="Rast P."/>
            <person name="Oberbeckmann S."/>
            <person name="Bunk B."/>
            <person name="Jeske O."/>
            <person name="Meyerdierks A."/>
            <person name="Storesund J.E."/>
            <person name="Kallscheuer N."/>
            <person name="Luecker S."/>
            <person name="Lage O.M."/>
            <person name="Pohl T."/>
            <person name="Merkel B.J."/>
            <person name="Hornburger P."/>
            <person name="Mueller R.-W."/>
            <person name="Bruemmer F."/>
            <person name="Labrenz M."/>
            <person name="Spormann A.M."/>
            <person name="Op Den Camp H."/>
            <person name="Overmann J."/>
            <person name="Amann R."/>
            <person name="Jetten M.S.M."/>
            <person name="Mascher T."/>
            <person name="Medema M.H."/>
            <person name="Devos D.P."/>
            <person name="Kaster A.-K."/>
            <person name="Ovreas L."/>
            <person name="Rohde M."/>
            <person name="Galperin M.Y."/>
            <person name="Jogler C."/>
        </authorList>
    </citation>
    <scope>NUCLEOTIDE SEQUENCE [LARGE SCALE GENOMIC DNA]</scope>
    <source>
        <strain evidence="4 5">CA13</strain>
    </source>
</reference>
<feature type="domain" description="DUF1549" evidence="2">
    <location>
        <begin position="270"/>
        <end position="485"/>
    </location>
</feature>
<dbReference type="InterPro" id="IPR011444">
    <property type="entry name" value="DUF1549"/>
</dbReference>